<dbReference type="AlphaFoldDB" id="A0A212UBP9"/>
<feature type="transmembrane region" description="Helical" evidence="5">
    <location>
        <begin position="98"/>
        <end position="114"/>
    </location>
</feature>
<accession>A0A212UBP9</accession>
<evidence type="ECO:0000313" key="7">
    <source>
        <dbReference type="EMBL" id="SNC75626.1"/>
    </source>
</evidence>
<keyword evidence="7" id="KW-0436">Ligase</keyword>
<dbReference type="PANTHER" id="PTHR37422">
    <property type="entry name" value="TEICHURONIC ACID BIOSYNTHESIS PROTEIN TUAE"/>
    <property type="match status" value="1"/>
</dbReference>
<dbReference type="Pfam" id="PF04932">
    <property type="entry name" value="Wzy_C"/>
    <property type="match status" value="1"/>
</dbReference>
<feature type="transmembrane region" description="Helical" evidence="5">
    <location>
        <begin position="126"/>
        <end position="147"/>
    </location>
</feature>
<feature type="transmembrane region" description="Helical" evidence="5">
    <location>
        <begin position="243"/>
        <end position="260"/>
    </location>
</feature>
<feature type="domain" description="O-antigen ligase-related" evidence="6">
    <location>
        <begin position="211"/>
        <end position="358"/>
    </location>
</feature>
<evidence type="ECO:0000256" key="1">
    <source>
        <dbReference type="ARBA" id="ARBA00004141"/>
    </source>
</evidence>
<feature type="transmembrane region" description="Helical" evidence="5">
    <location>
        <begin position="342"/>
        <end position="365"/>
    </location>
</feature>
<name>A0A212UBP9_9BACT</name>
<gene>
    <name evidence="7" type="ORF">SAMN06265337_2968</name>
</gene>
<evidence type="ECO:0000256" key="3">
    <source>
        <dbReference type="ARBA" id="ARBA00022989"/>
    </source>
</evidence>
<keyword evidence="8" id="KW-1185">Reference proteome</keyword>
<evidence type="ECO:0000256" key="2">
    <source>
        <dbReference type="ARBA" id="ARBA00022692"/>
    </source>
</evidence>
<evidence type="ECO:0000259" key="6">
    <source>
        <dbReference type="Pfam" id="PF04932"/>
    </source>
</evidence>
<evidence type="ECO:0000256" key="4">
    <source>
        <dbReference type="ARBA" id="ARBA00023136"/>
    </source>
</evidence>
<proteinExistence type="predicted"/>
<evidence type="ECO:0000256" key="5">
    <source>
        <dbReference type="SAM" id="Phobius"/>
    </source>
</evidence>
<keyword evidence="4 5" id="KW-0472">Membrane</keyword>
<dbReference type="InterPro" id="IPR051533">
    <property type="entry name" value="WaaL-like"/>
</dbReference>
<comment type="subcellular location">
    <subcellularLocation>
        <location evidence="1">Membrane</location>
        <topology evidence="1">Multi-pass membrane protein</topology>
    </subcellularLocation>
</comment>
<evidence type="ECO:0000313" key="8">
    <source>
        <dbReference type="Proteomes" id="UP000198131"/>
    </source>
</evidence>
<feature type="transmembrane region" description="Helical" evidence="5">
    <location>
        <begin position="12"/>
        <end position="31"/>
    </location>
</feature>
<reference evidence="8" key="1">
    <citation type="submission" date="2017-06" db="EMBL/GenBank/DDBJ databases">
        <authorList>
            <person name="Varghese N."/>
            <person name="Submissions S."/>
        </authorList>
    </citation>
    <scope>NUCLEOTIDE SEQUENCE [LARGE SCALE GENOMIC DNA]</scope>
    <source>
        <strain evidence="8">DSM 11116</strain>
    </source>
</reference>
<dbReference type="OrthoDB" id="1492360at2"/>
<dbReference type="GO" id="GO:0016874">
    <property type="term" value="F:ligase activity"/>
    <property type="evidence" value="ECO:0007669"/>
    <property type="project" value="UniProtKB-KW"/>
</dbReference>
<feature type="transmembrane region" description="Helical" evidence="5">
    <location>
        <begin position="372"/>
        <end position="389"/>
    </location>
</feature>
<sequence length="428" mass="47906">MLSSLSSLLTLPRLLIAATIFCACIITGLFTSTFFRILPSIGIVGVFLTGLLSYLLHRSAYTRRNTAAYLSFVLVYVIHLGSGLLTNTTNLSDYKRDVVLQLPFLALPLGFWLLPPIPTQHVRRLWLLLVLVTVVSALLSTGNYLLHMEEINAMYLQSKVMPTEPDHIRFSLIITLAVGAATLLVSNPGLGSKLRPWLIAAIIGLAFYQHLLAVRSGLVTLYALGGLGILWLIFRLRHYRKAAALALALILLPLFSYVFFPTFRNKSANTREDVGRVSQTSSANNYSLVGRVYSYKVALMVIEDNPWFGVGKADMEQELATHYESEFPNIQPEAYILPHNQYLYVAVAFGIVGLLLFIVSFYYAGLTTWPRYSPLLFIQYLIVTLSFLVEYTLETQIGIAFSLFFLLLALEGPKEQTQNADSTFWRPA</sequence>
<dbReference type="InterPro" id="IPR007016">
    <property type="entry name" value="O-antigen_ligase-rel_domated"/>
</dbReference>
<dbReference type="GO" id="GO:0016020">
    <property type="term" value="C:membrane"/>
    <property type="evidence" value="ECO:0007669"/>
    <property type="project" value="UniProtKB-SubCell"/>
</dbReference>
<organism evidence="7 8">
    <name type="scientific">Hymenobacter gelipurpurascens</name>
    <dbReference type="NCBI Taxonomy" id="89968"/>
    <lineage>
        <taxon>Bacteria</taxon>
        <taxon>Pseudomonadati</taxon>
        <taxon>Bacteroidota</taxon>
        <taxon>Cytophagia</taxon>
        <taxon>Cytophagales</taxon>
        <taxon>Hymenobacteraceae</taxon>
        <taxon>Hymenobacter</taxon>
    </lineage>
</organism>
<dbReference type="Proteomes" id="UP000198131">
    <property type="component" value="Unassembled WGS sequence"/>
</dbReference>
<keyword evidence="2 5" id="KW-0812">Transmembrane</keyword>
<dbReference type="EMBL" id="FYEW01000002">
    <property type="protein sequence ID" value="SNC75626.1"/>
    <property type="molecule type" value="Genomic_DNA"/>
</dbReference>
<keyword evidence="3 5" id="KW-1133">Transmembrane helix</keyword>
<feature type="transmembrane region" description="Helical" evidence="5">
    <location>
        <begin position="219"/>
        <end position="236"/>
    </location>
</feature>
<feature type="transmembrane region" description="Helical" evidence="5">
    <location>
        <begin position="37"/>
        <end position="56"/>
    </location>
</feature>
<dbReference type="PANTHER" id="PTHR37422:SF13">
    <property type="entry name" value="LIPOPOLYSACCHARIDE BIOSYNTHESIS PROTEIN PA4999-RELATED"/>
    <property type="match status" value="1"/>
</dbReference>
<feature type="transmembrane region" description="Helical" evidence="5">
    <location>
        <begin position="167"/>
        <end position="185"/>
    </location>
</feature>
<protein>
    <submittedName>
        <fullName evidence="7">O-antigen ligase</fullName>
    </submittedName>
</protein>
<feature type="transmembrane region" description="Helical" evidence="5">
    <location>
        <begin position="68"/>
        <end position="86"/>
    </location>
</feature>